<dbReference type="eggNOG" id="COG0515">
    <property type="taxonomic scope" value="Bacteria"/>
</dbReference>
<dbReference type="GO" id="GO:0004672">
    <property type="term" value="F:protein kinase activity"/>
    <property type="evidence" value="ECO:0007669"/>
    <property type="project" value="InterPro"/>
</dbReference>
<evidence type="ECO:0000259" key="1">
    <source>
        <dbReference type="PROSITE" id="PS50011"/>
    </source>
</evidence>
<dbReference type="PATRIC" id="fig|45067.4.peg.2042"/>
<evidence type="ECO:0000313" key="3">
    <source>
        <dbReference type="Proteomes" id="UP000054869"/>
    </source>
</evidence>
<keyword evidence="3" id="KW-1185">Reference proteome</keyword>
<feature type="domain" description="Protein kinase" evidence="1">
    <location>
        <begin position="1"/>
        <end position="231"/>
    </location>
</feature>
<gene>
    <name evidence="2" type="ORF">Llan_1952</name>
</gene>
<dbReference type="Gene3D" id="1.10.510.10">
    <property type="entry name" value="Transferase(Phosphotransferase) domain 1"/>
    <property type="match status" value="1"/>
</dbReference>
<reference evidence="2 3" key="1">
    <citation type="submission" date="2015-11" db="EMBL/GenBank/DDBJ databases">
        <title>Genomic analysis of 38 Legionella species identifies large and diverse effector repertoires.</title>
        <authorList>
            <person name="Burstein D."/>
            <person name="Amaro F."/>
            <person name="Zusman T."/>
            <person name="Lifshitz Z."/>
            <person name="Cohen O."/>
            <person name="Gilbert J.A."/>
            <person name="Pupko T."/>
            <person name="Shuman H.A."/>
            <person name="Segal G."/>
        </authorList>
    </citation>
    <scope>NUCLEOTIDE SEQUENCE [LARGE SCALE GENOMIC DNA]</scope>
    <source>
        <strain evidence="2 3">ATCC 49751</strain>
    </source>
</reference>
<dbReference type="InterPro" id="IPR000719">
    <property type="entry name" value="Prot_kinase_dom"/>
</dbReference>
<sequence>MGNNPLHSFRKGFELAKRADHLALKEPTVEDKSLFSQTSYTVMDEITGPELFDIIADDEDGTYILSTEQRIDLTLALLLALEEQVTKKGLIHRDIKPENIKVVHLGPPAVVKILDYDLSTENPDGEVVGTPRYYAPEIISDPMRTSVKSDVYSMGRIIALIWRVDYTTYADPYTPWDYTPEQILSGIFTDINDLIDEEKTIIQNTLLGMLENDPDDRFSIEDAIDTFSPIFGDQGVEVADEADNRDPVKEEAYDLFLTALAAMSIKTNDLMEKAEKNKRYKPAEEAAKKLFLDLISTGNAFFADREGAQTITPEEFKERCEEAIKNARPELAQHADFSDVFADIAFVTVSVCTVGVANVVSKITTGSFRFFQPKKTDSEEQLDVLAENLKSIKLK</sequence>
<dbReference type="InterPro" id="IPR011009">
    <property type="entry name" value="Kinase-like_dom_sf"/>
</dbReference>
<dbReference type="SMART" id="SM00220">
    <property type="entry name" value="S_TKc"/>
    <property type="match status" value="1"/>
</dbReference>
<organism evidence="2 3">
    <name type="scientific">Legionella lansingensis</name>
    <dbReference type="NCBI Taxonomy" id="45067"/>
    <lineage>
        <taxon>Bacteria</taxon>
        <taxon>Pseudomonadati</taxon>
        <taxon>Pseudomonadota</taxon>
        <taxon>Gammaproteobacteria</taxon>
        <taxon>Legionellales</taxon>
        <taxon>Legionellaceae</taxon>
        <taxon>Legionella</taxon>
    </lineage>
</organism>
<dbReference type="Pfam" id="PF00069">
    <property type="entry name" value="Pkinase"/>
    <property type="match status" value="1"/>
</dbReference>
<name>A0A0W0VJI7_9GAMM</name>
<dbReference type="STRING" id="45067.Llan_1952"/>
<dbReference type="PROSITE" id="PS50011">
    <property type="entry name" value="PROTEIN_KINASE_DOM"/>
    <property type="match status" value="1"/>
</dbReference>
<proteinExistence type="predicted"/>
<dbReference type="GO" id="GO:0005524">
    <property type="term" value="F:ATP binding"/>
    <property type="evidence" value="ECO:0007669"/>
    <property type="project" value="InterPro"/>
</dbReference>
<dbReference type="OrthoDB" id="4103069at2"/>
<dbReference type="Proteomes" id="UP000054869">
    <property type="component" value="Unassembled WGS sequence"/>
</dbReference>
<dbReference type="RefSeq" id="WP_028374226.1">
    <property type="nucleotide sequence ID" value="NZ_CAAAJD010000052.1"/>
</dbReference>
<protein>
    <submittedName>
        <fullName evidence="2">Ser/Thr protein kinase</fullName>
    </submittedName>
</protein>
<dbReference type="AlphaFoldDB" id="A0A0W0VJI7"/>
<keyword evidence="2" id="KW-0808">Transferase</keyword>
<comment type="caution">
    <text evidence="2">The sequence shown here is derived from an EMBL/GenBank/DDBJ whole genome shotgun (WGS) entry which is preliminary data.</text>
</comment>
<dbReference type="SUPFAM" id="SSF56112">
    <property type="entry name" value="Protein kinase-like (PK-like)"/>
    <property type="match status" value="1"/>
</dbReference>
<keyword evidence="2" id="KW-0418">Kinase</keyword>
<dbReference type="PANTHER" id="PTHR44167">
    <property type="entry name" value="OVARIAN-SPECIFIC SERINE/THREONINE-PROTEIN KINASE LOK-RELATED"/>
    <property type="match status" value="1"/>
</dbReference>
<dbReference type="PANTHER" id="PTHR44167:SF24">
    <property type="entry name" value="SERINE_THREONINE-PROTEIN KINASE CHK2"/>
    <property type="match status" value="1"/>
</dbReference>
<evidence type="ECO:0000313" key="2">
    <source>
        <dbReference type="EMBL" id="KTD20248.1"/>
    </source>
</evidence>
<accession>A0A0W0VJI7</accession>
<dbReference type="EMBL" id="LNYI01000043">
    <property type="protein sequence ID" value="KTD20248.1"/>
    <property type="molecule type" value="Genomic_DNA"/>
</dbReference>